<dbReference type="EMBL" id="CAJHNJ030000141">
    <property type="protein sequence ID" value="CAG9136447.1"/>
    <property type="molecule type" value="Genomic_DNA"/>
</dbReference>
<comment type="similarity">
    <text evidence="1">Belongs to the RNA 3'-terminal cyclase family. Type 1 subfamily.</text>
</comment>
<evidence type="ECO:0000259" key="11">
    <source>
        <dbReference type="Pfam" id="PF01137"/>
    </source>
</evidence>
<dbReference type="PANTHER" id="PTHR11096:SF0">
    <property type="entry name" value="RNA 3'-TERMINAL PHOSPHATE CYCLASE"/>
    <property type="match status" value="1"/>
</dbReference>
<dbReference type="InterPro" id="IPR036553">
    <property type="entry name" value="RPTC_insert"/>
</dbReference>
<feature type="domain" description="RNA 3'-terminal phosphate cyclase insert" evidence="12">
    <location>
        <begin position="185"/>
        <end position="282"/>
    </location>
</feature>
<dbReference type="PIRSF" id="PIRSF005378">
    <property type="entry name" value="RNA3'_term_phos_cycl_euk"/>
    <property type="match status" value="1"/>
</dbReference>
<dbReference type="GO" id="GO:0005634">
    <property type="term" value="C:nucleus"/>
    <property type="evidence" value="ECO:0007669"/>
    <property type="project" value="TreeGrafter"/>
</dbReference>
<feature type="domain" description="RNA 3'-terminal phosphate cyclase" evidence="11">
    <location>
        <begin position="12"/>
        <end position="335"/>
    </location>
</feature>
<accession>A0A8S4G9X3</accession>
<evidence type="ECO:0000256" key="7">
    <source>
        <dbReference type="ARBA" id="ARBA00032543"/>
    </source>
</evidence>
<dbReference type="InterPro" id="IPR013791">
    <property type="entry name" value="RNA3'-term_phos_cycl_insert"/>
</dbReference>
<evidence type="ECO:0000256" key="3">
    <source>
        <dbReference type="ARBA" id="ARBA00021428"/>
    </source>
</evidence>
<dbReference type="AlphaFoldDB" id="A0A8S4G9X3"/>
<organism evidence="13 14">
    <name type="scientific">Plutella xylostella</name>
    <name type="common">Diamondback moth</name>
    <name type="synonym">Plutella maculipennis</name>
    <dbReference type="NCBI Taxonomy" id="51655"/>
    <lineage>
        <taxon>Eukaryota</taxon>
        <taxon>Metazoa</taxon>
        <taxon>Ecdysozoa</taxon>
        <taxon>Arthropoda</taxon>
        <taxon>Hexapoda</taxon>
        <taxon>Insecta</taxon>
        <taxon>Pterygota</taxon>
        <taxon>Neoptera</taxon>
        <taxon>Endopterygota</taxon>
        <taxon>Lepidoptera</taxon>
        <taxon>Glossata</taxon>
        <taxon>Ditrysia</taxon>
        <taxon>Yponomeutoidea</taxon>
        <taxon>Plutellidae</taxon>
        <taxon>Plutella</taxon>
    </lineage>
</organism>
<dbReference type="InterPro" id="IPR020719">
    <property type="entry name" value="RNA3'_term_phos_cycl-like_CS"/>
</dbReference>
<dbReference type="FunFam" id="3.30.360.20:FF:000002">
    <property type="entry name" value="RNA terminal phosphate cyclase-like 1"/>
    <property type="match status" value="1"/>
</dbReference>
<gene>
    <name evidence="13" type="ORF">PLXY2_LOCUS14695</name>
</gene>
<proteinExistence type="inferred from homology"/>
<evidence type="ECO:0000256" key="2">
    <source>
        <dbReference type="ARBA" id="ARBA00012725"/>
    </source>
</evidence>
<dbReference type="InterPro" id="IPR023797">
    <property type="entry name" value="RNA3'_phos_cyclase_dom"/>
</dbReference>
<dbReference type="SUPFAM" id="SSF52913">
    <property type="entry name" value="RNA 3'-terminal phosphate cyclase, RPTC, insert domain"/>
    <property type="match status" value="1"/>
</dbReference>
<dbReference type="GO" id="GO:0005524">
    <property type="term" value="F:ATP binding"/>
    <property type="evidence" value="ECO:0007669"/>
    <property type="project" value="UniProtKB-KW"/>
</dbReference>
<evidence type="ECO:0000256" key="5">
    <source>
        <dbReference type="ARBA" id="ARBA00022741"/>
    </source>
</evidence>
<dbReference type="InterPro" id="IPR017770">
    <property type="entry name" value="RNA3'_term_phos_cyc_type_1"/>
</dbReference>
<evidence type="ECO:0000313" key="13">
    <source>
        <dbReference type="EMBL" id="CAG9136447.1"/>
    </source>
</evidence>
<evidence type="ECO:0000256" key="8">
    <source>
        <dbReference type="ARBA" id="ARBA00045867"/>
    </source>
</evidence>
<evidence type="ECO:0000256" key="1">
    <source>
        <dbReference type="ARBA" id="ARBA00009206"/>
    </source>
</evidence>
<dbReference type="InterPro" id="IPR037136">
    <property type="entry name" value="RNA3'_phos_cyclase_dom_sf"/>
</dbReference>
<dbReference type="GO" id="GO:0003963">
    <property type="term" value="F:RNA-3'-phosphate cyclase activity"/>
    <property type="evidence" value="ECO:0007669"/>
    <property type="project" value="UniProtKB-EC"/>
</dbReference>
<dbReference type="HAMAP" id="MF_00200">
    <property type="entry name" value="RTC"/>
    <property type="match status" value="1"/>
</dbReference>
<reference evidence="13" key="1">
    <citation type="submission" date="2020-11" db="EMBL/GenBank/DDBJ databases">
        <authorList>
            <person name="Whiteford S."/>
        </authorList>
    </citation>
    <scope>NUCLEOTIDE SEQUENCE</scope>
</reference>
<name>A0A8S4G9X3_PLUXY</name>
<protein>
    <recommendedName>
        <fullName evidence="3">RNA 3'-terminal phosphate cyclase</fullName>
        <ecNumber evidence="2">6.5.1.4</ecNumber>
    </recommendedName>
    <alternativeName>
        <fullName evidence="7">RNA terminal phosphate cyclase domain-containing protein 1</fullName>
    </alternativeName>
</protein>
<comment type="function">
    <text evidence="8">Catalyzes the conversion of 3'-phosphate to a 2',3'-cyclic phosphodiester at the end of RNA. The mechanism of action of the enzyme occurs in 3 steps: (A) adenylation of the enzyme by ATP; (B) transfer of adenylate to an RNA-N3'P to produce RNA-N3'PP5'A; (C) and attack of the adjacent 2'-hydroxyl on the 3'-phosphorus in the diester linkage to produce the cyclic end product. Likely functions in some aspects of cellular RNA processing. Function plays an important role in regulating axon regeneration by inhibiting central nervous system (CNS) axon regeneration following optic nerve injury.</text>
</comment>
<feature type="binding site" evidence="10">
    <location>
        <begin position="291"/>
        <end position="295"/>
    </location>
    <ligand>
        <name>ATP</name>
        <dbReference type="ChEBI" id="CHEBI:30616"/>
    </ligand>
</feature>
<evidence type="ECO:0000313" key="14">
    <source>
        <dbReference type="Proteomes" id="UP000653454"/>
    </source>
</evidence>
<evidence type="ECO:0000256" key="10">
    <source>
        <dbReference type="PIRSR" id="PIRSR005378-2"/>
    </source>
</evidence>
<dbReference type="Gene3D" id="3.30.360.20">
    <property type="entry name" value="RNA 3'-terminal phosphate cyclase, insert domain"/>
    <property type="match status" value="1"/>
</dbReference>
<feature type="active site" description="Tele-AMP-histidine intermediate" evidence="9">
    <location>
        <position position="317"/>
    </location>
</feature>
<sequence length="359" mass="37379">MSNFIDIDGSVLEGGGQILRMSVAFSAIMGVPVRVSRIRAGRSKPGLAAQHLKGIQLVGEMCGAALRGVEIGSTEIQFSPGKIKGGHYVADTKTAGSISLLLQVALPVALLADGPVTLELKGGTNADMAPQVDYLTEVFRPLLEKFGATFDFDLHRRGYYPRGGGHVSVHIRPAARLSGVELATQGLVQHVHGWSFVAGTLPVKMAHEMAAAARQELAGVCRDIHIECYKEDRAVAPDNCSGIILVAETSSGCILGADALGRRGAGAGAAGRAAGAALAATITSGACVDEHAQDQLIMFMSLAAGRSSVRVADVTLHTQTAIHVANIIAKVHFNVVPSGDTNIIECDGLGITNNNIPPR</sequence>
<dbReference type="Gene3D" id="3.65.10.20">
    <property type="entry name" value="RNA 3'-terminal phosphate cyclase domain"/>
    <property type="match status" value="1"/>
</dbReference>
<comment type="catalytic activity">
    <reaction evidence="6">
        <text>a 3'-end 3'-phospho-ribonucleotide-RNA + ATP = a 3'-end 2',3'-cyclophospho-ribonucleotide-RNA + AMP + diphosphate</text>
        <dbReference type="Rhea" id="RHEA:23976"/>
        <dbReference type="Rhea" id="RHEA-COMP:10463"/>
        <dbReference type="Rhea" id="RHEA-COMP:10464"/>
        <dbReference type="ChEBI" id="CHEBI:30616"/>
        <dbReference type="ChEBI" id="CHEBI:33019"/>
        <dbReference type="ChEBI" id="CHEBI:83062"/>
        <dbReference type="ChEBI" id="CHEBI:83064"/>
        <dbReference type="ChEBI" id="CHEBI:456215"/>
        <dbReference type="EC" id="6.5.1.4"/>
    </reaction>
</comment>
<dbReference type="Proteomes" id="UP000653454">
    <property type="component" value="Unassembled WGS sequence"/>
</dbReference>
<keyword evidence="5 10" id="KW-0547">Nucleotide-binding</keyword>
<feature type="binding site" evidence="10">
    <location>
        <position position="103"/>
    </location>
    <ligand>
        <name>ATP</name>
        <dbReference type="ChEBI" id="CHEBI:30616"/>
    </ligand>
</feature>
<keyword evidence="4" id="KW-0436">Ligase</keyword>
<dbReference type="Pfam" id="PF05189">
    <property type="entry name" value="RTC_insert"/>
    <property type="match status" value="1"/>
</dbReference>
<comment type="caution">
    <text evidence="13">The sequence shown here is derived from an EMBL/GenBank/DDBJ whole genome shotgun (WGS) entry which is preliminary data.</text>
</comment>
<evidence type="ECO:0000256" key="9">
    <source>
        <dbReference type="PIRSR" id="PIRSR005378-1"/>
    </source>
</evidence>
<dbReference type="InterPro" id="IPR013792">
    <property type="entry name" value="RNA3'P_cycl/enolpyr_Trfase_a/b"/>
</dbReference>
<evidence type="ECO:0000256" key="6">
    <source>
        <dbReference type="ARBA" id="ARBA00024481"/>
    </source>
</evidence>
<evidence type="ECO:0000256" key="4">
    <source>
        <dbReference type="ARBA" id="ARBA00022598"/>
    </source>
</evidence>
<evidence type="ECO:0000259" key="12">
    <source>
        <dbReference type="Pfam" id="PF05189"/>
    </source>
</evidence>
<dbReference type="GO" id="GO:0006396">
    <property type="term" value="P:RNA processing"/>
    <property type="evidence" value="ECO:0007669"/>
    <property type="project" value="InterPro"/>
</dbReference>
<keyword evidence="14" id="KW-1185">Reference proteome</keyword>
<dbReference type="PANTHER" id="PTHR11096">
    <property type="entry name" value="RNA 3' TERMINAL PHOSPHATE CYCLASE"/>
    <property type="match status" value="1"/>
</dbReference>
<dbReference type="InterPro" id="IPR000228">
    <property type="entry name" value="RNA3'_term_phos_cyc"/>
</dbReference>
<dbReference type="Pfam" id="PF01137">
    <property type="entry name" value="RTC"/>
    <property type="match status" value="1"/>
</dbReference>
<dbReference type="PROSITE" id="PS01287">
    <property type="entry name" value="RTC"/>
    <property type="match status" value="1"/>
</dbReference>
<dbReference type="NCBIfam" id="TIGR03399">
    <property type="entry name" value="RNA_3prim_cycl"/>
    <property type="match status" value="1"/>
</dbReference>
<dbReference type="SUPFAM" id="SSF55205">
    <property type="entry name" value="EPT/RTPC-like"/>
    <property type="match status" value="1"/>
</dbReference>
<keyword evidence="10" id="KW-0067">ATP-binding</keyword>
<dbReference type="EC" id="6.5.1.4" evidence="2"/>